<evidence type="ECO:0000313" key="2">
    <source>
        <dbReference type="Proteomes" id="UP001497453"/>
    </source>
</evidence>
<keyword evidence="2" id="KW-1185">Reference proteome</keyword>
<organism evidence="1 2">
    <name type="scientific">Somion occarium</name>
    <dbReference type="NCBI Taxonomy" id="3059160"/>
    <lineage>
        <taxon>Eukaryota</taxon>
        <taxon>Fungi</taxon>
        <taxon>Dikarya</taxon>
        <taxon>Basidiomycota</taxon>
        <taxon>Agaricomycotina</taxon>
        <taxon>Agaricomycetes</taxon>
        <taxon>Polyporales</taxon>
        <taxon>Cerrenaceae</taxon>
        <taxon>Somion</taxon>
    </lineage>
</organism>
<accession>A0ABP1CT56</accession>
<proteinExistence type="predicted"/>
<sequence>MKEPVALNHDVLHSIMLQLSVQYRPEKALLPMMQTCKALHESGLPILLGIPIELSNANAEAFCRFVLSDKVKLGGFLRDLTLYDCGSAVVPEPQVFRIADDLTELFKYTPGIRKLRVKHTQNLWTWAKPLFLAIVALPNVEWLQLEKLSLESEAQLKTMTVSAKSLSLSFGWKLHPYDVDLASLIPFRSSLKDLCSTVVSFVHVNTQFAAMQTLAFDWLPPAFIDAPALARLFPNLRSLTVHQSETANVLYMEEDLSLMQQRNKERSGDMAWQQLDHLGGSPAALFTLGISCPVQHLEPEWDFEDHGMLDKLVHIVEDCGPRSIAFTAAPRDVETIQGMLALFQACIVHPDSVMFMLDLHDESVDILDPIIMDDFFKLLQVLRASHIEIHLIPRSDFSGPLTTSWCSAGIRRLHLFAYRILQSMNAVQHILIEIPGIEALRWEVVCSGVGGRENSLRGMSSFTARTLHFIPT</sequence>
<gene>
    <name evidence="1" type="ORF">GFSPODELE1_LOCUS1901</name>
</gene>
<evidence type="ECO:0000313" key="1">
    <source>
        <dbReference type="EMBL" id="CAL1697898.1"/>
    </source>
</evidence>
<name>A0ABP1CT56_9APHY</name>
<evidence type="ECO:0008006" key="3">
    <source>
        <dbReference type="Google" id="ProtNLM"/>
    </source>
</evidence>
<reference evidence="2" key="1">
    <citation type="submission" date="2024-04" db="EMBL/GenBank/DDBJ databases">
        <authorList>
            <person name="Shaw F."/>
            <person name="Minotto A."/>
        </authorList>
    </citation>
    <scope>NUCLEOTIDE SEQUENCE [LARGE SCALE GENOMIC DNA]</scope>
</reference>
<protein>
    <recommendedName>
        <fullName evidence="3">F-box domain-containing protein</fullName>
    </recommendedName>
</protein>
<dbReference type="EMBL" id="OZ037953">
    <property type="protein sequence ID" value="CAL1697898.1"/>
    <property type="molecule type" value="Genomic_DNA"/>
</dbReference>
<dbReference type="Proteomes" id="UP001497453">
    <property type="component" value="Chromosome 10"/>
</dbReference>